<dbReference type="EMBL" id="JBHTHZ010000010">
    <property type="protein sequence ID" value="MFD0794314.1"/>
    <property type="molecule type" value="Genomic_DNA"/>
</dbReference>
<accession>A0ABW3AVJ1</accession>
<dbReference type="Proteomes" id="UP001597010">
    <property type="component" value="Unassembled WGS sequence"/>
</dbReference>
<feature type="domain" description="Ada DNA repair metal-binding" evidence="2">
    <location>
        <begin position="31"/>
        <end position="74"/>
    </location>
</feature>
<dbReference type="InterPro" id="IPR004026">
    <property type="entry name" value="Ada_DNA_repair_Zn-bd"/>
</dbReference>
<protein>
    <submittedName>
        <fullName evidence="3">Ada metal-binding domain-containing protein</fullName>
    </submittedName>
</protein>
<comment type="caution">
    <text evidence="3">The sequence shown here is derived from an EMBL/GenBank/DDBJ whole genome shotgun (WGS) entry which is preliminary data.</text>
</comment>
<name>A0ABW3AVJ1_9SPHI</name>
<organism evidence="3 4">
    <name type="scientific">Mucilaginibacter litoreus</name>
    <dbReference type="NCBI Taxonomy" id="1048221"/>
    <lineage>
        <taxon>Bacteria</taxon>
        <taxon>Pseudomonadati</taxon>
        <taxon>Bacteroidota</taxon>
        <taxon>Sphingobacteriia</taxon>
        <taxon>Sphingobacteriales</taxon>
        <taxon>Sphingobacteriaceae</taxon>
        <taxon>Mucilaginibacter</taxon>
    </lineage>
</organism>
<evidence type="ECO:0000256" key="1">
    <source>
        <dbReference type="ARBA" id="ARBA00023159"/>
    </source>
</evidence>
<dbReference type="InterPro" id="IPR035451">
    <property type="entry name" value="Ada-like_dom_sf"/>
</dbReference>
<proteinExistence type="predicted"/>
<dbReference type="Pfam" id="PF02805">
    <property type="entry name" value="Ada_Zn_binding"/>
    <property type="match status" value="1"/>
</dbReference>
<keyword evidence="1" id="KW-0010">Activator</keyword>
<evidence type="ECO:0000259" key="2">
    <source>
        <dbReference type="Pfam" id="PF02805"/>
    </source>
</evidence>
<gene>
    <name evidence="3" type="ORF">ACFQZX_11855</name>
</gene>
<keyword evidence="4" id="KW-1185">Reference proteome</keyword>
<dbReference type="SUPFAM" id="SSF57884">
    <property type="entry name" value="Ada DNA repair protein, N-terminal domain (N-Ada 10)"/>
    <property type="match status" value="1"/>
</dbReference>
<dbReference type="Gene3D" id="3.40.10.10">
    <property type="entry name" value="DNA Methylphosphotriester Repair Domain"/>
    <property type="match status" value="1"/>
</dbReference>
<evidence type="ECO:0000313" key="3">
    <source>
        <dbReference type="EMBL" id="MFD0794314.1"/>
    </source>
</evidence>
<dbReference type="RefSeq" id="WP_377115472.1">
    <property type="nucleotide sequence ID" value="NZ_JBHTHZ010000010.1"/>
</dbReference>
<evidence type="ECO:0000313" key="4">
    <source>
        <dbReference type="Proteomes" id="UP001597010"/>
    </source>
</evidence>
<sequence>MIRHTDLGAGTYSRAKALSLLLHTGAIQLAGNFKLKIYGALDCNSGKRMEAKNRVFFSEEGEAIDKGFRPCGHCMRTAYNEWKKLNHAGNKNLV</sequence>
<reference evidence="4" key="1">
    <citation type="journal article" date="2019" name="Int. J. Syst. Evol. Microbiol.">
        <title>The Global Catalogue of Microorganisms (GCM) 10K type strain sequencing project: providing services to taxonomists for standard genome sequencing and annotation.</title>
        <authorList>
            <consortium name="The Broad Institute Genomics Platform"/>
            <consortium name="The Broad Institute Genome Sequencing Center for Infectious Disease"/>
            <person name="Wu L."/>
            <person name="Ma J."/>
        </authorList>
    </citation>
    <scope>NUCLEOTIDE SEQUENCE [LARGE SCALE GENOMIC DNA]</scope>
    <source>
        <strain evidence="4">CCUG 61484</strain>
    </source>
</reference>